<proteinExistence type="inferred from homology"/>
<evidence type="ECO:0000256" key="3">
    <source>
        <dbReference type="ARBA" id="ARBA00024226"/>
    </source>
</evidence>
<dbReference type="EC" id="1.2.1.3" evidence="3"/>
<accession>A0A9W4MW77</accession>
<dbReference type="GO" id="GO:0004029">
    <property type="term" value="F:aldehyde dehydrogenase (NAD+) activity"/>
    <property type="evidence" value="ECO:0007669"/>
    <property type="project" value="UniProtKB-EC"/>
</dbReference>
<dbReference type="FunFam" id="3.40.309.10:FF:000012">
    <property type="entry name" value="Betaine aldehyde dehydrogenase"/>
    <property type="match status" value="1"/>
</dbReference>
<feature type="domain" description="Aldehyde dehydrogenase" evidence="7">
    <location>
        <begin position="29"/>
        <end position="81"/>
    </location>
</feature>
<dbReference type="Gene3D" id="3.40.605.10">
    <property type="entry name" value="Aldehyde Dehydrogenase, Chain A, domain 1"/>
    <property type="match status" value="2"/>
</dbReference>
<dbReference type="PROSITE" id="PS00687">
    <property type="entry name" value="ALDEHYDE_DEHYDR_GLU"/>
    <property type="match status" value="1"/>
</dbReference>
<dbReference type="InterPro" id="IPR015590">
    <property type="entry name" value="Aldehyde_DH_dom"/>
</dbReference>
<dbReference type="InterPro" id="IPR029510">
    <property type="entry name" value="Ald_DH_CS_GLU"/>
</dbReference>
<comment type="catalytic activity">
    <reaction evidence="4">
        <text>an aldehyde + NAD(+) + H2O = a carboxylate + NADH + 2 H(+)</text>
        <dbReference type="Rhea" id="RHEA:16185"/>
        <dbReference type="ChEBI" id="CHEBI:15377"/>
        <dbReference type="ChEBI" id="CHEBI:15378"/>
        <dbReference type="ChEBI" id="CHEBI:17478"/>
        <dbReference type="ChEBI" id="CHEBI:29067"/>
        <dbReference type="ChEBI" id="CHEBI:57540"/>
        <dbReference type="ChEBI" id="CHEBI:57945"/>
        <dbReference type="EC" id="1.2.1.3"/>
    </reaction>
</comment>
<name>A0A9W4MW77_PENOL</name>
<dbReference type="FunFam" id="3.40.605.10:FF:000001">
    <property type="entry name" value="Aldehyde dehydrogenase 1"/>
    <property type="match status" value="1"/>
</dbReference>
<dbReference type="EMBL" id="CAJVOS010000044">
    <property type="protein sequence ID" value="CAG8190746.1"/>
    <property type="molecule type" value="Genomic_DNA"/>
</dbReference>
<evidence type="ECO:0000256" key="6">
    <source>
        <dbReference type="RuleBase" id="RU003345"/>
    </source>
</evidence>
<evidence type="ECO:0000256" key="4">
    <source>
        <dbReference type="ARBA" id="ARBA00049194"/>
    </source>
</evidence>
<evidence type="ECO:0000256" key="5">
    <source>
        <dbReference type="PROSITE-ProRule" id="PRU10007"/>
    </source>
</evidence>
<dbReference type="Proteomes" id="UP001153618">
    <property type="component" value="Unassembled WGS sequence"/>
</dbReference>
<evidence type="ECO:0000256" key="1">
    <source>
        <dbReference type="ARBA" id="ARBA00009986"/>
    </source>
</evidence>
<evidence type="ECO:0000313" key="9">
    <source>
        <dbReference type="Proteomes" id="UP001153618"/>
    </source>
</evidence>
<dbReference type="PANTHER" id="PTHR11699">
    <property type="entry name" value="ALDEHYDE DEHYDROGENASE-RELATED"/>
    <property type="match status" value="1"/>
</dbReference>
<dbReference type="OrthoDB" id="310895at2759"/>
<protein>
    <recommendedName>
        <fullName evidence="3">aldehyde dehydrogenase (NAD(+))</fullName>
        <ecNumber evidence="3">1.2.1.3</ecNumber>
    </recommendedName>
</protein>
<organism evidence="8 9">
    <name type="scientific">Penicillium olsonii</name>
    <dbReference type="NCBI Taxonomy" id="99116"/>
    <lineage>
        <taxon>Eukaryota</taxon>
        <taxon>Fungi</taxon>
        <taxon>Dikarya</taxon>
        <taxon>Ascomycota</taxon>
        <taxon>Pezizomycotina</taxon>
        <taxon>Eurotiomycetes</taxon>
        <taxon>Eurotiomycetidae</taxon>
        <taxon>Eurotiales</taxon>
        <taxon>Aspergillaceae</taxon>
        <taxon>Penicillium</taxon>
    </lineage>
</organism>
<gene>
    <name evidence="8" type="ORF">POLS_LOCUS7238</name>
</gene>
<sequence length="460" mass="49311">MTMSLSTRVSLPTGQTYTQPIGLFIDNRFVAGSGSTVNVVNPATEEFLLSFRGANEADVDKAVAAARAAFEGPWSEIAAAEPAIDTLDNGKAFSAALGEDLEESYQVFKYYGGAADKISGDTIETSPAKLAYVLREPLGVCGQIIPWNYPFMMLAWKAAPALACGNTVVLKPAEQTPLSALYFGKLIQEAGLPPGVLNILPSLGVEAGKPLSEHMDVDKIAFTGSTDTGRAIMRSAATNLKNITLECGGKSPSLVFADAELDQAVKWTHMGIMSNQGEFVRRFVARAESQKIGDPFSEENTGGAIVSKAQYDKILDYIEQGKQGGATLLTGGVRRGSKGYFIEPTVFTDTSENMAIVRDEIFGPVVTISQFKTEEEAINKANNTSYGLAAAIFTEKLDRAHIVARKLQAGMVWINSSQDSHYGIPFGGYKSSGIGRELGKYALDSYTQPKAVHVNLGLKM</sequence>
<dbReference type="InterPro" id="IPR016162">
    <property type="entry name" value="Ald_DH_N"/>
</dbReference>
<dbReference type="InterPro" id="IPR016163">
    <property type="entry name" value="Ald_DH_C"/>
</dbReference>
<evidence type="ECO:0000259" key="7">
    <source>
        <dbReference type="Pfam" id="PF00171"/>
    </source>
</evidence>
<dbReference type="Pfam" id="PF00171">
    <property type="entry name" value="Aldedh"/>
    <property type="match status" value="2"/>
</dbReference>
<dbReference type="SUPFAM" id="SSF53720">
    <property type="entry name" value="ALDH-like"/>
    <property type="match status" value="1"/>
</dbReference>
<comment type="caution">
    <text evidence="8">The sequence shown here is derived from an EMBL/GenBank/DDBJ whole genome shotgun (WGS) entry which is preliminary data.</text>
</comment>
<evidence type="ECO:0000256" key="2">
    <source>
        <dbReference type="ARBA" id="ARBA00023002"/>
    </source>
</evidence>
<feature type="active site" evidence="5">
    <location>
        <position position="246"/>
    </location>
</feature>
<keyword evidence="9" id="KW-1185">Reference proteome</keyword>
<dbReference type="Gene3D" id="3.40.309.10">
    <property type="entry name" value="Aldehyde Dehydrogenase, Chain A, domain 2"/>
    <property type="match status" value="1"/>
</dbReference>
<evidence type="ECO:0000313" key="8">
    <source>
        <dbReference type="EMBL" id="CAG8190746.1"/>
    </source>
</evidence>
<dbReference type="FunFam" id="3.40.605.10:FF:000026">
    <property type="entry name" value="Aldehyde dehydrogenase, putative"/>
    <property type="match status" value="1"/>
</dbReference>
<reference evidence="8" key="1">
    <citation type="submission" date="2021-07" db="EMBL/GenBank/DDBJ databases">
        <authorList>
            <person name="Branca A.L. A."/>
        </authorList>
    </citation>
    <scope>NUCLEOTIDE SEQUENCE</scope>
</reference>
<comment type="similarity">
    <text evidence="1 6">Belongs to the aldehyde dehydrogenase family.</text>
</comment>
<keyword evidence="2 6" id="KW-0560">Oxidoreductase</keyword>
<dbReference type="GO" id="GO:0046394">
    <property type="term" value="P:carboxylic acid biosynthetic process"/>
    <property type="evidence" value="ECO:0007669"/>
    <property type="project" value="UniProtKB-ARBA"/>
</dbReference>
<dbReference type="AlphaFoldDB" id="A0A9W4MW77"/>
<feature type="domain" description="Aldehyde dehydrogenase" evidence="7">
    <location>
        <begin position="84"/>
        <end position="452"/>
    </location>
</feature>
<dbReference type="InterPro" id="IPR016161">
    <property type="entry name" value="Ald_DH/histidinol_DH"/>
</dbReference>